<keyword evidence="1" id="KW-0732">Signal</keyword>
<evidence type="ECO:0000313" key="2">
    <source>
        <dbReference type="EMBL" id="HJG90003.1"/>
    </source>
</evidence>
<accession>A0A921MSJ9</accession>
<evidence type="ECO:0000256" key="1">
    <source>
        <dbReference type="SAM" id="SignalP"/>
    </source>
</evidence>
<reference evidence="2" key="1">
    <citation type="journal article" date="2021" name="PeerJ">
        <title>Extensive microbial diversity within the chicken gut microbiome revealed by metagenomics and culture.</title>
        <authorList>
            <person name="Gilroy R."/>
            <person name="Ravi A."/>
            <person name="Getino M."/>
            <person name="Pursley I."/>
            <person name="Horton D.L."/>
            <person name="Alikhan N.F."/>
            <person name="Baker D."/>
            <person name="Gharbi K."/>
            <person name="Hall N."/>
            <person name="Watson M."/>
            <person name="Adriaenssens E.M."/>
            <person name="Foster-Nyarko E."/>
            <person name="Jarju S."/>
            <person name="Secka A."/>
            <person name="Antonio M."/>
            <person name="Oren A."/>
            <person name="Chaudhuri R.R."/>
            <person name="La Ragione R."/>
            <person name="Hildebrand F."/>
            <person name="Pallen M.J."/>
        </authorList>
    </citation>
    <scope>NUCLEOTIDE SEQUENCE</scope>
    <source>
        <strain evidence="2">CHK121-7720</strain>
    </source>
</reference>
<dbReference type="Proteomes" id="UP000757103">
    <property type="component" value="Unassembled WGS sequence"/>
</dbReference>
<gene>
    <name evidence="2" type="ORF">K8U91_11110</name>
</gene>
<evidence type="ECO:0000313" key="3">
    <source>
        <dbReference type="Proteomes" id="UP000757103"/>
    </source>
</evidence>
<feature type="chain" id="PRO_5037932657" evidence="1">
    <location>
        <begin position="21"/>
        <end position="361"/>
    </location>
</feature>
<sequence>MKLRLIFPAVLLLIGTNVQAQNQILADLHLPETLCDTTVDIPAVSDKKIIIECDPVTQSRHVGISLFSPESKEMIGRPICEFLERLALQLCMTSTLDEATTYLKRKGIDLTFNGKPYGSEQFKSMRRVIDAAIIPSDFQLTDSDKRFHATFYFNLFDRLEIEFPASRELIFGTDKKTADQEIYATLLSSTDSASLPPHDLPPIASLYNDSTGLYVSKGKSFMLDILNENKYYTLDDKGNLHVLFSPEYPEQSVRNVMWGITDIDPLFCVTHRMYGGYTPSFELRLSKLFQTFADDFTPYIGTQMLDEQTLQCVIVFHNNTYHYLHMIVCSISIGEIGQLATKTIQADFFSNIPQHNLKKLF</sequence>
<protein>
    <submittedName>
        <fullName evidence="2">Uncharacterized protein</fullName>
    </submittedName>
</protein>
<name>A0A921MSJ9_9BACT</name>
<dbReference type="RefSeq" id="WP_273307060.1">
    <property type="nucleotide sequence ID" value="NZ_DYUD01000030.1"/>
</dbReference>
<organism evidence="2 3">
    <name type="scientific">Barnesiella viscericola</name>
    <dbReference type="NCBI Taxonomy" id="397865"/>
    <lineage>
        <taxon>Bacteria</taxon>
        <taxon>Pseudomonadati</taxon>
        <taxon>Bacteroidota</taxon>
        <taxon>Bacteroidia</taxon>
        <taxon>Bacteroidales</taxon>
        <taxon>Barnesiellaceae</taxon>
        <taxon>Barnesiella</taxon>
    </lineage>
</organism>
<reference evidence="2" key="2">
    <citation type="submission" date="2021-09" db="EMBL/GenBank/DDBJ databases">
        <authorList>
            <person name="Gilroy R."/>
        </authorList>
    </citation>
    <scope>NUCLEOTIDE SEQUENCE</scope>
    <source>
        <strain evidence="2">CHK121-7720</strain>
    </source>
</reference>
<comment type="caution">
    <text evidence="2">The sequence shown here is derived from an EMBL/GenBank/DDBJ whole genome shotgun (WGS) entry which is preliminary data.</text>
</comment>
<feature type="signal peptide" evidence="1">
    <location>
        <begin position="1"/>
        <end position="20"/>
    </location>
</feature>
<dbReference type="EMBL" id="DYUD01000030">
    <property type="protein sequence ID" value="HJG90003.1"/>
    <property type="molecule type" value="Genomic_DNA"/>
</dbReference>
<dbReference type="AlphaFoldDB" id="A0A921MSJ9"/>
<proteinExistence type="predicted"/>